<dbReference type="PROSITE" id="PS50109">
    <property type="entry name" value="HIS_KIN"/>
    <property type="match status" value="1"/>
</dbReference>
<dbReference type="EMBL" id="JAGETX010000001">
    <property type="protein sequence ID" value="MBO3269304.1"/>
    <property type="molecule type" value="Genomic_DNA"/>
</dbReference>
<keyword evidence="12" id="KW-1185">Reference proteome</keyword>
<dbReference type="CDD" id="cd17546">
    <property type="entry name" value="REC_hyHK_CKI1_RcsC-like"/>
    <property type="match status" value="1"/>
</dbReference>
<dbReference type="EC" id="2.7.13.3" evidence="2"/>
<feature type="modified residue" description="4-aspartylphosphate" evidence="6">
    <location>
        <position position="852"/>
    </location>
</feature>
<organism evidence="11 12">
    <name type="scientific">Hymenobacter defluvii</name>
    <dbReference type="NCBI Taxonomy" id="2054411"/>
    <lineage>
        <taxon>Bacteria</taxon>
        <taxon>Pseudomonadati</taxon>
        <taxon>Bacteroidota</taxon>
        <taxon>Cytophagia</taxon>
        <taxon>Cytophagales</taxon>
        <taxon>Hymenobacteraceae</taxon>
        <taxon>Hymenobacter</taxon>
    </lineage>
</organism>
<comment type="catalytic activity">
    <reaction evidence="1">
        <text>ATP + protein L-histidine = ADP + protein N-phospho-L-histidine.</text>
        <dbReference type="EC" id="2.7.13.3"/>
    </reaction>
</comment>
<keyword evidence="4" id="KW-0808">Transferase</keyword>
<evidence type="ECO:0000259" key="10">
    <source>
        <dbReference type="PROSITE" id="PS50113"/>
    </source>
</evidence>
<proteinExistence type="predicted"/>
<dbReference type="CDD" id="cd00082">
    <property type="entry name" value="HisKA"/>
    <property type="match status" value="1"/>
</dbReference>
<evidence type="ECO:0000256" key="7">
    <source>
        <dbReference type="SAM" id="Coils"/>
    </source>
</evidence>
<keyword evidence="5" id="KW-0418">Kinase</keyword>
<dbReference type="Gene3D" id="3.30.450.20">
    <property type="entry name" value="PAS domain"/>
    <property type="match status" value="3"/>
</dbReference>
<name>A0ABS3T6M7_9BACT</name>
<dbReference type="PANTHER" id="PTHR43047">
    <property type="entry name" value="TWO-COMPONENT HISTIDINE PROTEIN KINASE"/>
    <property type="match status" value="1"/>
</dbReference>
<dbReference type="InterPro" id="IPR003594">
    <property type="entry name" value="HATPase_dom"/>
</dbReference>
<reference evidence="11 12" key="1">
    <citation type="submission" date="2021-03" db="EMBL/GenBank/DDBJ databases">
        <authorList>
            <person name="Kim M.K."/>
        </authorList>
    </citation>
    <scope>NUCLEOTIDE SEQUENCE [LARGE SCALE GENOMIC DNA]</scope>
    <source>
        <strain evidence="11 12">BT507</strain>
    </source>
</reference>
<dbReference type="Pfam" id="PF02518">
    <property type="entry name" value="HATPase_c"/>
    <property type="match status" value="1"/>
</dbReference>
<dbReference type="InterPro" id="IPR000014">
    <property type="entry name" value="PAS"/>
</dbReference>
<dbReference type="CDD" id="cd16922">
    <property type="entry name" value="HATPase_EvgS-ArcB-TorS-like"/>
    <property type="match status" value="1"/>
</dbReference>
<dbReference type="InterPro" id="IPR036097">
    <property type="entry name" value="HisK_dim/P_sf"/>
</dbReference>
<dbReference type="Pfam" id="PF00072">
    <property type="entry name" value="Response_reg"/>
    <property type="match status" value="1"/>
</dbReference>
<evidence type="ECO:0000313" key="12">
    <source>
        <dbReference type="Proteomes" id="UP000670527"/>
    </source>
</evidence>
<dbReference type="SUPFAM" id="SSF55785">
    <property type="entry name" value="PYP-like sensor domain (PAS domain)"/>
    <property type="match status" value="3"/>
</dbReference>
<dbReference type="InterPro" id="IPR003661">
    <property type="entry name" value="HisK_dim/P_dom"/>
</dbReference>
<evidence type="ECO:0000256" key="6">
    <source>
        <dbReference type="PROSITE-ProRule" id="PRU00169"/>
    </source>
</evidence>
<dbReference type="InterPro" id="IPR005467">
    <property type="entry name" value="His_kinase_dom"/>
</dbReference>
<dbReference type="SUPFAM" id="SSF52172">
    <property type="entry name" value="CheY-like"/>
    <property type="match status" value="1"/>
</dbReference>
<accession>A0ABS3T6M7</accession>
<evidence type="ECO:0000259" key="8">
    <source>
        <dbReference type="PROSITE" id="PS50109"/>
    </source>
</evidence>
<evidence type="ECO:0000256" key="5">
    <source>
        <dbReference type="ARBA" id="ARBA00022777"/>
    </source>
</evidence>
<dbReference type="PROSITE" id="PS50110">
    <property type="entry name" value="RESPONSE_REGULATORY"/>
    <property type="match status" value="1"/>
</dbReference>
<dbReference type="PROSITE" id="PS50113">
    <property type="entry name" value="PAC"/>
    <property type="match status" value="1"/>
</dbReference>
<dbReference type="InterPro" id="IPR004358">
    <property type="entry name" value="Sig_transdc_His_kin-like_C"/>
</dbReference>
<dbReference type="InterPro" id="IPR013656">
    <property type="entry name" value="PAS_4"/>
</dbReference>
<comment type="caution">
    <text evidence="11">The sequence shown here is derived from an EMBL/GenBank/DDBJ whole genome shotgun (WGS) entry which is preliminary data.</text>
</comment>
<dbReference type="NCBIfam" id="TIGR00229">
    <property type="entry name" value="sensory_box"/>
    <property type="match status" value="3"/>
</dbReference>
<keyword evidence="7" id="KW-0175">Coiled coil</keyword>
<feature type="domain" description="Response regulatory" evidence="9">
    <location>
        <begin position="803"/>
        <end position="921"/>
    </location>
</feature>
<dbReference type="InterPro" id="IPR011006">
    <property type="entry name" value="CheY-like_superfamily"/>
</dbReference>
<feature type="domain" description="Histidine kinase" evidence="8">
    <location>
        <begin position="555"/>
        <end position="777"/>
    </location>
</feature>
<feature type="coiled-coil region" evidence="7">
    <location>
        <begin position="23"/>
        <end position="50"/>
    </location>
</feature>
<dbReference type="InterPro" id="IPR035965">
    <property type="entry name" value="PAS-like_dom_sf"/>
</dbReference>
<dbReference type="Gene3D" id="3.40.50.2300">
    <property type="match status" value="1"/>
</dbReference>
<dbReference type="InterPro" id="IPR001789">
    <property type="entry name" value="Sig_transdc_resp-reg_receiver"/>
</dbReference>
<dbReference type="Pfam" id="PF00512">
    <property type="entry name" value="HisKA"/>
    <property type="match status" value="1"/>
</dbReference>
<dbReference type="SUPFAM" id="SSF55874">
    <property type="entry name" value="ATPase domain of HSP90 chaperone/DNA topoisomerase II/histidine kinase"/>
    <property type="match status" value="1"/>
</dbReference>
<dbReference type="PRINTS" id="PR00344">
    <property type="entry name" value="BCTRLSENSOR"/>
</dbReference>
<dbReference type="Gene3D" id="1.10.287.130">
    <property type="match status" value="1"/>
</dbReference>
<dbReference type="SMART" id="SM00091">
    <property type="entry name" value="PAS"/>
    <property type="match status" value="4"/>
</dbReference>
<gene>
    <name evidence="11" type="ORF">J4D97_01475</name>
</gene>
<dbReference type="Gene3D" id="3.30.565.10">
    <property type="entry name" value="Histidine kinase-like ATPase, C-terminal domain"/>
    <property type="match status" value="1"/>
</dbReference>
<dbReference type="Proteomes" id="UP000670527">
    <property type="component" value="Unassembled WGS sequence"/>
</dbReference>
<sequence>MDTMLPPTPKQCAAYIAVEKASRLRAEEALAAAEARIAALEQQLAATTSQFATLHTLTHVLEQNPNPILRVNVDDTLCWANRAGNTLLQANNRLPQRLRALAASASEQPIQKLTVGERHYVLMVDGATPDETSVTYYLTDVTTILQAKQALLEQQLFYETILMEVPAGVVVFDVEHRYLFVNPTVEPDPARRQQMLGKTTRELCQMRQRPEEVIQQRERAFAEAIGNRRESVWEEHLLDHTTGKLQYWLRRSWAIMGPDGNVRMVVSSGLNITERKEAEEAAARQREFYESILNLLPVDVAVFDDQHRFLFTNPSSISDARVRQQILGLTSDEYFNLRGRSMELAQERKERFQQALETRTDVLWEETIKIPAGNKRILRHLRPVINAVGDLQMVVGSGIDITARYAAEERQREAEAQMRAQEAFIRLIVDSLPSVIYVKNANNDVVFRNAAFDEMAARSQHMLPASQQTAVVKQQLRQIRKLGEQVLTSQKSLTTEMPLEMASGETCILQTYMHPLPQLGKEPELLIVSTDITALKKAQQEAEDNARAKEAFLSRMSHEIRTPLNGVLGMAALLEKTPLTSQQQEYLSTMQRAGQHLLALVNDVLDMAKITANHLELDQAAFSLDVLLEAVSQTVAPLAIEKGLQLIIQPLDCAPVPRLLGDAYRLRQVLLNLLGNAIKFTEQGSVQLRVTVLAENSAALTLRFWVTDTGIGIAPEQQEAIFGTFAQASLETSRRFGGTGLGLAISEQLVRYMGGTLLLSSLPNEGTTFSFVLSLPRAEDTTAASQPAEQPAAPGYPELHGVRVLLAEDNMVNQWLATVMLEHWGVLVYAVGNGLDALAQLQENDYNAAILDIQMPGLSGVEVTQAIRLCTNERRAGVPIIALTANAFEADRASYLAAGMNACLTKPFEEDDLCRLLVQLISEYPPLASTQPT</sequence>
<evidence type="ECO:0000256" key="4">
    <source>
        <dbReference type="ARBA" id="ARBA00022679"/>
    </source>
</evidence>
<protein>
    <recommendedName>
        <fullName evidence="2">histidine kinase</fullName>
        <ecNumber evidence="2">2.7.13.3</ecNumber>
    </recommendedName>
</protein>
<dbReference type="InterPro" id="IPR036890">
    <property type="entry name" value="HATPase_C_sf"/>
</dbReference>
<feature type="domain" description="PAC" evidence="10">
    <location>
        <begin position="231"/>
        <end position="284"/>
    </location>
</feature>
<dbReference type="InterPro" id="IPR000700">
    <property type="entry name" value="PAS-assoc_C"/>
</dbReference>
<evidence type="ECO:0000256" key="1">
    <source>
        <dbReference type="ARBA" id="ARBA00000085"/>
    </source>
</evidence>
<evidence type="ECO:0000313" key="11">
    <source>
        <dbReference type="EMBL" id="MBO3269304.1"/>
    </source>
</evidence>
<evidence type="ECO:0000259" key="9">
    <source>
        <dbReference type="PROSITE" id="PS50110"/>
    </source>
</evidence>
<dbReference type="Pfam" id="PF08448">
    <property type="entry name" value="PAS_4"/>
    <property type="match status" value="3"/>
</dbReference>
<evidence type="ECO:0000256" key="2">
    <source>
        <dbReference type="ARBA" id="ARBA00012438"/>
    </source>
</evidence>
<dbReference type="PANTHER" id="PTHR43047:SF64">
    <property type="entry name" value="HISTIDINE KINASE CONTAINING CHEY-HOMOLOGOUS RECEIVER DOMAIN AND PAS DOMAIN-RELATED"/>
    <property type="match status" value="1"/>
</dbReference>
<dbReference type="SMART" id="SM00388">
    <property type="entry name" value="HisKA"/>
    <property type="match status" value="1"/>
</dbReference>
<dbReference type="SMART" id="SM00448">
    <property type="entry name" value="REC"/>
    <property type="match status" value="1"/>
</dbReference>
<evidence type="ECO:0000256" key="3">
    <source>
        <dbReference type="ARBA" id="ARBA00022553"/>
    </source>
</evidence>
<dbReference type="SMART" id="SM00387">
    <property type="entry name" value="HATPase_c"/>
    <property type="match status" value="1"/>
</dbReference>
<keyword evidence="3 6" id="KW-0597">Phosphoprotein</keyword>
<dbReference type="SUPFAM" id="SSF47384">
    <property type="entry name" value="Homodimeric domain of signal transducing histidine kinase"/>
    <property type="match status" value="1"/>
</dbReference>